<feature type="chain" id="PRO_5019727009" evidence="2">
    <location>
        <begin position="20"/>
        <end position="385"/>
    </location>
</feature>
<dbReference type="Proteomes" id="UP000291343">
    <property type="component" value="Unassembled WGS sequence"/>
</dbReference>
<dbReference type="GO" id="GO:0005886">
    <property type="term" value="C:plasma membrane"/>
    <property type="evidence" value="ECO:0007669"/>
    <property type="project" value="TreeGrafter"/>
</dbReference>
<keyword evidence="4" id="KW-1185">Reference proteome</keyword>
<dbReference type="SUPFAM" id="SSF47874">
    <property type="entry name" value="Annexin"/>
    <property type="match status" value="1"/>
</dbReference>
<dbReference type="InterPro" id="IPR037104">
    <property type="entry name" value="Annexin_sf"/>
</dbReference>
<reference evidence="3 4" key="1">
    <citation type="journal article" date="2017" name="Gigascience">
        <title>Genome sequence of the small brown planthopper, Laodelphax striatellus.</title>
        <authorList>
            <person name="Zhu J."/>
            <person name="Jiang F."/>
            <person name="Wang X."/>
            <person name="Yang P."/>
            <person name="Bao Y."/>
            <person name="Zhao W."/>
            <person name="Wang W."/>
            <person name="Lu H."/>
            <person name="Wang Q."/>
            <person name="Cui N."/>
            <person name="Li J."/>
            <person name="Chen X."/>
            <person name="Luo L."/>
            <person name="Yu J."/>
            <person name="Kang L."/>
            <person name="Cui F."/>
        </authorList>
    </citation>
    <scope>NUCLEOTIDE SEQUENCE [LARGE SCALE GENOMIC DNA]</scope>
    <source>
        <strain evidence="3">Lst14</strain>
    </source>
</reference>
<proteinExistence type="inferred from homology"/>
<dbReference type="Gene3D" id="1.10.220.10">
    <property type="entry name" value="Annexin"/>
    <property type="match status" value="1"/>
</dbReference>
<feature type="signal peptide" evidence="2">
    <location>
        <begin position="1"/>
        <end position="19"/>
    </location>
</feature>
<dbReference type="EMBL" id="QKKF02034015">
    <property type="protein sequence ID" value="RZF33437.1"/>
    <property type="molecule type" value="Genomic_DNA"/>
</dbReference>
<dbReference type="PANTHER" id="PTHR10502:SF102">
    <property type="entry name" value="ANNEXIN B11"/>
    <property type="match status" value="1"/>
</dbReference>
<dbReference type="GO" id="GO:0005737">
    <property type="term" value="C:cytoplasm"/>
    <property type="evidence" value="ECO:0007669"/>
    <property type="project" value="TreeGrafter"/>
</dbReference>
<dbReference type="GO" id="GO:0001786">
    <property type="term" value="F:phosphatidylserine binding"/>
    <property type="evidence" value="ECO:0007669"/>
    <property type="project" value="TreeGrafter"/>
</dbReference>
<dbReference type="SMR" id="A0A482WIT7"/>
<dbReference type="GO" id="GO:0012506">
    <property type="term" value="C:vesicle membrane"/>
    <property type="evidence" value="ECO:0007669"/>
    <property type="project" value="TreeGrafter"/>
</dbReference>
<keyword evidence="2" id="KW-0732">Signal</keyword>
<accession>A0A482WIT7</accession>
<evidence type="ECO:0000256" key="1">
    <source>
        <dbReference type="ARBA" id="ARBA00007831"/>
    </source>
</evidence>
<protein>
    <submittedName>
        <fullName evidence="3">Uncharacterized protein</fullName>
    </submittedName>
</protein>
<name>A0A482WIT7_LAOST</name>
<comment type="similarity">
    <text evidence="1">Belongs to the annexin family.</text>
</comment>
<sequence>MQRLLYCLCLIHSLFYLHAASDSCNSTRSPKLGPTIVEKQSAIKDDLKIVSLGINTCPADVGVGNENCTIYSNFLCNRTIKQRLQIADAFFNVNKVEIAELKKRENTSASRSNMALDLYSTMSNLIGEAYHYDDLFSTVEQYLAKNIKLSLLHGHDLAYMSILCTSSDTTLRALIDARYILDPENHPDITITLQTLINTKVNSKHERRVLNSIINPITDLRPECGVNPALIQDQLKLIPRKDRDCKSTHEELLKFMTKASFDQIKAVDDEYRKQNHGATVLQQIENHCEGYVREAYRRIVYYAVDPFAYFADQVFNGINDPYHGFIENATSIVAYSRSEIDLKDIEAAFQIIYKRPVLDFLQDAKWNDPYQTLLYFPYRLYKGNT</sequence>
<dbReference type="STRING" id="195883.A0A482WIT7"/>
<dbReference type="GO" id="GO:0005634">
    <property type="term" value="C:nucleus"/>
    <property type="evidence" value="ECO:0007669"/>
    <property type="project" value="TreeGrafter"/>
</dbReference>
<dbReference type="GO" id="GO:0005544">
    <property type="term" value="F:calcium-dependent phospholipid binding"/>
    <property type="evidence" value="ECO:0007669"/>
    <property type="project" value="InterPro"/>
</dbReference>
<dbReference type="GO" id="GO:0005509">
    <property type="term" value="F:calcium ion binding"/>
    <property type="evidence" value="ECO:0007669"/>
    <property type="project" value="InterPro"/>
</dbReference>
<dbReference type="InParanoid" id="A0A482WIT7"/>
<comment type="caution">
    <text evidence="3">The sequence shown here is derived from an EMBL/GenBank/DDBJ whole genome shotgun (WGS) entry which is preliminary data.</text>
</comment>
<evidence type="ECO:0000313" key="4">
    <source>
        <dbReference type="Proteomes" id="UP000291343"/>
    </source>
</evidence>
<dbReference type="AlphaFoldDB" id="A0A482WIT7"/>
<evidence type="ECO:0000256" key="2">
    <source>
        <dbReference type="SAM" id="SignalP"/>
    </source>
</evidence>
<evidence type="ECO:0000313" key="3">
    <source>
        <dbReference type="EMBL" id="RZF33437.1"/>
    </source>
</evidence>
<organism evidence="3 4">
    <name type="scientific">Laodelphax striatellus</name>
    <name type="common">Small brown planthopper</name>
    <name type="synonym">Delphax striatella</name>
    <dbReference type="NCBI Taxonomy" id="195883"/>
    <lineage>
        <taxon>Eukaryota</taxon>
        <taxon>Metazoa</taxon>
        <taxon>Ecdysozoa</taxon>
        <taxon>Arthropoda</taxon>
        <taxon>Hexapoda</taxon>
        <taxon>Insecta</taxon>
        <taxon>Pterygota</taxon>
        <taxon>Neoptera</taxon>
        <taxon>Paraneoptera</taxon>
        <taxon>Hemiptera</taxon>
        <taxon>Auchenorrhyncha</taxon>
        <taxon>Fulgoroidea</taxon>
        <taxon>Delphacidae</taxon>
        <taxon>Criomorphinae</taxon>
        <taxon>Laodelphax</taxon>
    </lineage>
</organism>
<dbReference type="PANTHER" id="PTHR10502">
    <property type="entry name" value="ANNEXIN"/>
    <property type="match status" value="1"/>
</dbReference>
<gene>
    <name evidence="3" type="ORF">LSTR_LSTR014444</name>
</gene>